<comment type="caution">
    <text evidence="3">The sequence shown here is derived from an EMBL/GenBank/DDBJ whole genome shotgun (WGS) entry which is preliminary data.</text>
</comment>
<feature type="domain" description="Peptidase M56" evidence="2">
    <location>
        <begin position="110"/>
        <end position="213"/>
    </location>
</feature>
<dbReference type="Proteomes" id="UP000746690">
    <property type="component" value="Unassembled WGS sequence"/>
</dbReference>
<protein>
    <recommendedName>
        <fullName evidence="2">Peptidase M56 domain-containing protein</fullName>
    </recommendedName>
</protein>
<dbReference type="Pfam" id="PF05569">
    <property type="entry name" value="Peptidase_M56"/>
    <property type="match status" value="1"/>
</dbReference>
<feature type="transmembrane region" description="Helical" evidence="1">
    <location>
        <begin position="223"/>
        <end position="240"/>
    </location>
</feature>
<evidence type="ECO:0000313" key="4">
    <source>
        <dbReference type="Proteomes" id="UP000746690"/>
    </source>
</evidence>
<name>A0ABX1RWG1_9FLAO</name>
<keyword evidence="1" id="KW-0472">Membrane</keyword>
<organism evidence="3 4">
    <name type="scientific">Flavivirga algicola</name>
    <dbReference type="NCBI Taxonomy" id="2729136"/>
    <lineage>
        <taxon>Bacteria</taxon>
        <taxon>Pseudomonadati</taxon>
        <taxon>Bacteroidota</taxon>
        <taxon>Flavobacteriia</taxon>
        <taxon>Flavobacteriales</taxon>
        <taxon>Flavobacteriaceae</taxon>
        <taxon>Flavivirga</taxon>
    </lineage>
</organism>
<dbReference type="InterPro" id="IPR052173">
    <property type="entry name" value="Beta-lactam_resp_regulator"/>
</dbReference>
<feature type="transmembrane region" description="Helical" evidence="1">
    <location>
        <begin position="136"/>
        <end position="155"/>
    </location>
</feature>
<dbReference type="EMBL" id="JABBHF010000002">
    <property type="protein sequence ID" value="NMH86554.1"/>
    <property type="molecule type" value="Genomic_DNA"/>
</dbReference>
<dbReference type="InterPro" id="IPR008756">
    <property type="entry name" value="Peptidase_M56"/>
</dbReference>
<dbReference type="CDD" id="cd07341">
    <property type="entry name" value="M56_BlaR1_MecR1_like"/>
    <property type="match status" value="1"/>
</dbReference>
<dbReference type="PANTHER" id="PTHR34978:SF3">
    <property type="entry name" value="SLR0241 PROTEIN"/>
    <property type="match status" value="1"/>
</dbReference>
<evidence type="ECO:0000259" key="2">
    <source>
        <dbReference type="Pfam" id="PF05569"/>
    </source>
</evidence>
<evidence type="ECO:0000313" key="3">
    <source>
        <dbReference type="EMBL" id="NMH86554.1"/>
    </source>
</evidence>
<feature type="transmembrane region" description="Helical" evidence="1">
    <location>
        <begin position="89"/>
        <end position="107"/>
    </location>
</feature>
<proteinExistence type="predicted"/>
<evidence type="ECO:0000256" key="1">
    <source>
        <dbReference type="SAM" id="Phobius"/>
    </source>
</evidence>
<accession>A0ABX1RWG1</accession>
<keyword evidence="1" id="KW-1133">Transmembrane helix</keyword>
<reference evidence="3 4" key="1">
    <citation type="submission" date="2020-04" db="EMBL/GenBank/DDBJ databases">
        <title>A Flavivirga sp. nov.</title>
        <authorList>
            <person name="Sun X."/>
        </authorList>
    </citation>
    <scope>NUCLEOTIDE SEQUENCE [LARGE SCALE GENOMIC DNA]</scope>
    <source>
        <strain evidence="3 4">Y03</strain>
    </source>
</reference>
<keyword evidence="4" id="KW-1185">Reference proteome</keyword>
<sequence>MGLISSFGIPCFVIPIYIEYVPNILENYSLGGGTFIVDNVEKPFNILNYLPVVYLAGVFFFSCRFIIQLVSLFTLISKNKSEKQGSFKYVKINTYVSPFSFFNWIVYNPNQFNKTELDQIITHEKVHVTQYHSVDILLAQISCIVLWFNPFVWLYSKDVKQNLEFVADQNAQQKFNCKKSYQTTLLKTSMPSHQMALSNHFYNSLIKKRIVMLHKSKSKKINLIKYAFVIPLLTLFLVSFNTEEVYVEAPNLQNNNTSIQKDLNKDGIEKFLIYNDFTDAKLKTFEAELKSKGYDFNLKNLKRNTHNLITTIYFTINKNGTEGTYRIASGRPIKTILIKYSKNKFNINTLDFIEAQKGNIGNQDLIEIRIDKHTTISELITKKKLLKEKYDVIFNFEISEQKSNGIPIYSYKIGKKGMMQGVTTTPDRSLVIKYNPRTNSIQSHGINKHGDPTYGSVKHLDKQNSYIIKNDYSDKSLEHSIKYLKEKGITIKFSNVKRNDEGKIISIKINAKTEYTSNYNYNVDSKGPIAPIAISYYDNGKRLKIGIAQSNLSNFK</sequence>
<keyword evidence="1" id="KW-0812">Transmembrane</keyword>
<gene>
    <name evidence="3" type="ORF">HHX25_03495</name>
</gene>
<feature type="transmembrane region" description="Helical" evidence="1">
    <location>
        <begin position="52"/>
        <end position="77"/>
    </location>
</feature>
<dbReference type="PANTHER" id="PTHR34978">
    <property type="entry name" value="POSSIBLE SENSOR-TRANSDUCER PROTEIN BLAR"/>
    <property type="match status" value="1"/>
</dbReference>